<accession>A0A239CCR2</accession>
<keyword evidence="1" id="KW-0732">Signal</keyword>
<evidence type="ECO:0000256" key="1">
    <source>
        <dbReference type="SAM" id="SignalP"/>
    </source>
</evidence>
<gene>
    <name evidence="2" type="ORF">SAMN06265795_101352</name>
</gene>
<feature type="chain" id="PRO_5012218463" evidence="1">
    <location>
        <begin position="22"/>
        <end position="160"/>
    </location>
</feature>
<dbReference type="OrthoDB" id="8773432at2"/>
<organism evidence="2 3">
    <name type="scientific">Noviherbaspirillum humi</name>
    <dbReference type="NCBI Taxonomy" id="1688639"/>
    <lineage>
        <taxon>Bacteria</taxon>
        <taxon>Pseudomonadati</taxon>
        <taxon>Pseudomonadota</taxon>
        <taxon>Betaproteobacteria</taxon>
        <taxon>Burkholderiales</taxon>
        <taxon>Oxalobacteraceae</taxon>
        <taxon>Noviherbaspirillum</taxon>
    </lineage>
</organism>
<dbReference type="Proteomes" id="UP000198284">
    <property type="component" value="Unassembled WGS sequence"/>
</dbReference>
<dbReference type="RefSeq" id="WP_089397565.1">
    <property type="nucleotide sequence ID" value="NZ_FZOT01000001.1"/>
</dbReference>
<proteinExistence type="predicted"/>
<evidence type="ECO:0000313" key="2">
    <source>
        <dbReference type="EMBL" id="SNS17244.1"/>
    </source>
</evidence>
<keyword evidence="3" id="KW-1185">Reference proteome</keyword>
<dbReference type="EMBL" id="FZOT01000001">
    <property type="protein sequence ID" value="SNS17244.1"/>
    <property type="molecule type" value="Genomic_DNA"/>
</dbReference>
<protein>
    <submittedName>
        <fullName evidence="2">Uncharacterized protein</fullName>
    </submittedName>
</protein>
<dbReference type="AlphaFoldDB" id="A0A239CCR2"/>
<evidence type="ECO:0000313" key="3">
    <source>
        <dbReference type="Proteomes" id="UP000198284"/>
    </source>
</evidence>
<feature type="signal peptide" evidence="1">
    <location>
        <begin position="1"/>
        <end position="21"/>
    </location>
</feature>
<reference evidence="2 3" key="1">
    <citation type="submission" date="2017-06" db="EMBL/GenBank/DDBJ databases">
        <authorList>
            <person name="Kim H.J."/>
            <person name="Triplett B.A."/>
        </authorList>
    </citation>
    <scope>NUCLEOTIDE SEQUENCE [LARGE SCALE GENOMIC DNA]</scope>
    <source>
        <strain evidence="2 3">U15</strain>
    </source>
</reference>
<name>A0A239CCR2_9BURK</name>
<sequence length="160" mass="17645">MTRGAQRMLGALLLTAGAAQAQELTTRFSCSASRDDGGERIILADHGEIRIAGERIDALRWESALYRSTHGFDCSIDQDDGLQAEADESNHAWRIRLHDAGKARAARGYDFSRGLNCTIRLRLQGDWLQLQPSCPALCGSRTNFSSLAVNLKTGDCRYDE</sequence>